<name>S7RDD4_GLOTA</name>
<protein>
    <recommendedName>
        <fullName evidence="7">Glycoside hydrolase</fullName>
    </recommendedName>
</protein>
<dbReference type="PANTHER" id="PTHR34135:SF2">
    <property type="entry name" value="LYSOZYME"/>
    <property type="match status" value="1"/>
</dbReference>
<keyword evidence="6" id="KW-1185">Reference proteome</keyword>
<evidence type="ECO:0000256" key="3">
    <source>
        <dbReference type="ARBA" id="ARBA00023295"/>
    </source>
</evidence>
<proteinExistence type="inferred from homology"/>
<evidence type="ECO:0000313" key="6">
    <source>
        <dbReference type="Proteomes" id="UP000030669"/>
    </source>
</evidence>
<dbReference type="PANTHER" id="PTHR34135">
    <property type="entry name" value="LYSOZYME"/>
    <property type="match status" value="1"/>
</dbReference>
<dbReference type="RefSeq" id="XP_007871152.1">
    <property type="nucleotide sequence ID" value="XM_007872961.1"/>
</dbReference>
<feature type="chain" id="PRO_5004544528" description="Glycoside hydrolase" evidence="4">
    <location>
        <begin position="19"/>
        <end position="175"/>
    </location>
</feature>
<dbReference type="GO" id="GO:0009253">
    <property type="term" value="P:peptidoglycan catabolic process"/>
    <property type="evidence" value="ECO:0007669"/>
    <property type="project" value="InterPro"/>
</dbReference>
<organism evidence="5 6">
    <name type="scientific">Gloeophyllum trabeum (strain ATCC 11539 / FP-39264 / Madison 617)</name>
    <name type="common">Brown rot fungus</name>
    <dbReference type="NCBI Taxonomy" id="670483"/>
    <lineage>
        <taxon>Eukaryota</taxon>
        <taxon>Fungi</taxon>
        <taxon>Dikarya</taxon>
        <taxon>Basidiomycota</taxon>
        <taxon>Agaricomycotina</taxon>
        <taxon>Agaricomycetes</taxon>
        <taxon>Gloeophyllales</taxon>
        <taxon>Gloeophyllaceae</taxon>
        <taxon>Gloeophyllum</taxon>
    </lineage>
</organism>
<evidence type="ECO:0000313" key="5">
    <source>
        <dbReference type="EMBL" id="EPQ50439.1"/>
    </source>
</evidence>
<dbReference type="GO" id="GO:0016052">
    <property type="term" value="P:carbohydrate catabolic process"/>
    <property type="evidence" value="ECO:0007669"/>
    <property type="project" value="TreeGrafter"/>
</dbReference>
<dbReference type="GO" id="GO:0016998">
    <property type="term" value="P:cell wall macromolecule catabolic process"/>
    <property type="evidence" value="ECO:0007669"/>
    <property type="project" value="InterPro"/>
</dbReference>
<evidence type="ECO:0000256" key="1">
    <source>
        <dbReference type="ARBA" id="ARBA00010646"/>
    </source>
</evidence>
<dbReference type="eggNOG" id="ENOG502RYP2">
    <property type="taxonomic scope" value="Eukaryota"/>
</dbReference>
<dbReference type="PROSITE" id="PS51904">
    <property type="entry name" value="GLYCOSYL_HYDROL_F25_2"/>
    <property type="match status" value="1"/>
</dbReference>
<dbReference type="AlphaFoldDB" id="S7RDD4"/>
<dbReference type="OrthoDB" id="6590422at2759"/>
<dbReference type="SUPFAM" id="SSF51445">
    <property type="entry name" value="(Trans)glycosidases"/>
    <property type="match status" value="1"/>
</dbReference>
<dbReference type="GO" id="GO:0003796">
    <property type="term" value="F:lysozyme activity"/>
    <property type="evidence" value="ECO:0007669"/>
    <property type="project" value="InterPro"/>
</dbReference>
<feature type="signal peptide" evidence="4">
    <location>
        <begin position="1"/>
        <end position="18"/>
    </location>
</feature>
<keyword evidence="3" id="KW-0326">Glycosidase</keyword>
<dbReference type="OMA" id="HLPVNWK"/>
<dbReference type="KEGG" id="gtr:GLOTRDRAFT_133990"/>
<keyword evidence="4" id="KW-0732">Signal</keyword>
<dbReference type="GeneID" id="19302887"/>
<sequence length="175" mass="18114">MAILHLVALATAAASVRGAPLHTNTLDKRALPKGIDVSGYQPDVDWNTSTVKANGVAFAHIKAPEVWDNSAFSGQYTGATDAGLVRGAYHFAHPHASSGATQAKYFLAHGGGWSGDGITLPGALDIEYNPNGAECYGLSAAAMVSCIQDFSNTHHASTGRCVPSRPSSSSSYPAN</sequence>
<dbReference type="Pfam" id="PF01183">
    <property type="entry name" value="Glyco_hydro_25"/>
    <property type="match status" value="1"/>
</dbReference>
<gene>
    <name evidence="5" type="ORF">GLOTRDRAFT_133990</name>
</gene>
<dbReference type="EMBL" id="KB469316">
    <property type="protein sequence ID" value="EPQ50439.1"/>
    <property type="molecule type" value="Genomic_DNA"/>
</dbReference>
<dbReference type="InterPro" id="IPR018077">
    <property type="entry name" value="Glyco_hydro_fam25_subgr"/>
</dbReference>
<dbReference type="Gene3D" id="3.20.20.80">
    <property type="entry name" value="Glycosidases"/>
    <property type="match status" value="1"/>
</dbReference>
<accession>S7RDD4</accession>
<evidence type="ECO:0000256" key="4">
    <source>
        <dbReference type="SAM" id="SignalP"/>
    </source>
</evidence>
<comment type="similarity">
    <text evidence="1">Belongs to the glycosyl hydrolase 25 family.</text>
</comment>
<dbReference type="InterPro" id="IPR002053">
    <property type="entry name" value="Glyco_hydro_25"/>
</dbReference>
<dbReference type="HOGENOM" id="CLU_044973_9_0_1"/>
<evidence type="ECO:0000256" key="2">
    <source>
        <dbReference type="ARBA" id="ARBA00022801"/>
    </source>
</evidence>
<keyword evidence="2" id="KW-0378">Hydrolase</keyword>
<dbReference type="SMART" id="SM00641">
    <property type="entry name" value="Glyco_25"/>
    <property type="match status" value="1"/>
</dbReference>
<reference evidence="5 6" key="1">
    <citation type="journal article" date="2012" name="Science">
        <title>The Paleozoic origin of enzymatic lignin decomposition reconstructed from 31 fungal genomes.</title>
        <authorList>
            <person name="Floudas D."/>
            <person name="Binder M."/>
            <person name="Riley R."/>
            <person name="Barry K."/>
            <person name="Blanchette R.A."/>
            <person name="Henrissat B."/>
            <person name="Martinez A.T."/>
            <person name="Otillar R."/>
            <person name="Spatafora J.W."/>
            <person name="Yadav J.S."/>
            <person name="Aerts A."/>
            <person name="Benoit I."/>
            <person name="Boyd A."/>
            <person name="Carlson A."/>
            <person name="Copeland A."/>
            <person name="Coutinho P.M."/>
            <person name="de Vries R.P."/>
            <person name="Ferreira P."/>
            <person name="Findley K."/>
            <person name="Foster B."/>
            <person name="Gaskell J."/>
            <person name="Glotzer D."/>
            <person name="Gorecki P."/>
            <person name="Heitman J."/>
            <person name="Hesse C."/>
            <person name="Hori C."/>
            <person name="Igarashi K."/>
            <person name="Jurgens J.A."/>
            <person name="Kallen N."/>
            <person name="Kersten P."/>
            <person name="Kohler A."/>
            <person name="Kuees U."/>
            <person name="Kumar T.K.A."/>
            <person name="Kuo A."/>
            <person name="LaButti K."/>
            <person name="Larrondo L.F."/>
            <person name="Lindquist E."/>
            <person name="Ling A."/>
            <person name="Lombard V."/>
            <person name="Lucas S."/>
            <person name="Lundell T."/>
            <person name="Martin R."/>
            <person name="McLaughlin D.J."/>
            <person name="Morgenstern I."/>
            <person name="Morin E."/>
            <person name="Murat C."/>
            <person name="Nagy L.G."/>
            <person name="Nolan M."/>
            <person name="Ohm R.A."/>
            <person name="Patyshakuliyeva A."/>
            <person name="Rokas A."/>
            <person name="Ruiz-Duenas F.J."/>
            <person name="Sabat G."/>
            <person name="Salamov A."/>
            <person name="Samejima M."/>
            <person name="Schmutz J."/>
            <person name="Slot J.C."/>
            <person name="St John F."/>
            <person name="Stenlid J."/>
            <person name="Sun H."/>
            <person name="Sun S."/>
            <person name="Syed K."/>
            <person name="Tsang A."/>
            <person name="Wiebenga A."/>
            <person name="Young D."/>
            <person name="Pisabarro A."/>
            <person name="Eastwood D.C."/>
            <person name="Martin F."/>
            <person name="Cullen D."/>
            <person name="Grigoriev I.V."/>
            <person name="Hibbett D.S."/>
        </authorList>
    </citation>
    <scope>NUCLEOTIDE SEQUENCE [LARGE SCALE GENOMIC DNA]</scope>
    <source>
        <strain evidence="5 6">ATCC 11539</strain>
    </source>
</reference>
<evidence type="ECO:0008006" key="7">
    <source>
        <dbReference type="Google" id="ProtNLM"/>
    </source>
</evidence>
<dbReference type="InterPro" id="IPR017853">
    <property type="entry name" value="GH"/>
</dbReference>
<dbReference type="Proteomes" id="UP000030669">
    <property type="component" value="Unassembled WGS sequence"/>
</dbReference>